<dbReference type="EMBL" id="CP117411">
    <property type="protein sequence ID" value="WCT74850.1"/>
    <property type="molecule type" value="Genomic_DNA"/>
</dbReference>
<feature type="transmembrane region" description="Helical" evidence="10">
    <location>
        <begin position="219"/>
        <end position="240"/>
    </location>
</feature>
<keyword evidence="6 10" id="KW-0812">Transmembrane</keyword>
<evidence type="ECO:0000256" key="3">
    <source>
        <dbReference type="ARBA" id="ARBA00022448"/>
    </source>
</evidence>
<feature type="transmembrane region" description="Helical" evidence="10">
    <location>
        <begin position="21"/>
        <end position="44"/>
    </location>
</feature>
<evidence type="ECO:0000256" key="7">
    <source>
        <dbReference type="ARBA" id="ARBA00022989"/>
    </source>
</evidence>
<keyword evidence="4" id="KW-1003">Cell membrane</keyword>
<dbReference type="PANTHER" id="PTHR30413">
    <property type="entry name" value="INNER MEMBRANE TRANSPORT PERMEASE"/>
    <property type="match status" value="1"/>
</dbReference>
<evidence type="ECO:0000256" key="6">
    <source>
        <dbReference type="ARBA" id="ARBA00022692"/>
    </source>
</evidence>
<gene>
    <name evidence="12" type="ORF">PQ455_06425</name>
</gene>
<evidence type="ECO:0000256" key="10">
    <source>
        <dbReference type="SAM" id="Phobius"/>
    </source>
</evidence>
<proteinExistence type="inferred from homology"/>
<keyword evidence="13" id="KW-1185">Reference proteome</keyword>
<evidence type="ECO:0000256" key="2">
    <source>
        <dbReference type="ARBA" id="ARBA00007783"/>
    </source>
</evidence>
<dbReference type="InterPro" id="IPR013525">
    <property type="entry name" value="ABC2_TM"/>
</dbReference>
<keyword evidence="3" id="KW-0813">Transport</keyword>
<reference evidence="12 13" key="1">
    <citation type="submission" date="2023-02" db="EMBL/GenBank/DDBJ databases">
        <title>Genome sequence of Sphingomonas naphthae.</title>
        <authorList>
            <person name="Kim S."/>
            <person name="Heo J."/>
            <person name="Kwon S.-W."/>
        </authorList>
    </citation>
    <scope>NUCLEOTIDE SEQUENCE [LARGE SCALE GENOMIC DNA]</scope>
    <source>
        <strain evidence="12 13">KACC 18716</strain>
    </source>
</reference>
<dbReference type="RefSeq" id="WP_273690234.1">
    <property type="nucleotide sequence ID" value="NZ_CP117411.1"/>
</dbReference>
<sequence length="249" mass="27867">MRVIGALTIRDLHSRFGRHNIGFLWMIGEPLLLATVIGIIHGAMASGHMSQGINPVMFGIHGYCTFIIFRGIFGRAEGLIEHNTTMLYHRHITILDIVWAKSVVEGVGCCATMFLLLAICVALGLGTLPERPLYLFASLGFMIWLSTGASMLVTAYTHKNHLLARMVHPFSYFQMPISGMGLAQDWMPSDIRDILWWNPMVHIMEMGRYGLFEVAKDDYFSFGYVALACSLLTIWGLRAINKVRASLSL</sequence>
<dbReference type="PANTHER" id="PTHR30413:SF10">
    <property type="entry name" value="CAPSULE POLYSACCHARIDE EXPORT INNER-MEMBRANE PROTEIN CTRC"/>
    <property type="match status" value="1"/>
</dbReference>
<evidence type="ECO:0000313" key="13">
    <source>
        <dbReference type="Proteomes" id="UP001220395"/>
    </source>
</evidence>
<evidence type="ECO:0000313" key="12">
    <source>
        <dbReference type="EMBL" id="WCT74850.1"/>
    </source>
</evidence>
<keyword evidence="5" id="KW-0762">Sugar transport</keyword>
<dbReference type="Pfam" id="PF01061">
    <property type="entry name" value="ABC2_membrane"/>
    <property type="match status" value="1"/>
</dbReference>
<dbReference type="InterPro" id="IPR000412">
    <property type="entry name" value="ABC_2_transport"/>
</dbReference>
<evidence type="ECO:0000256" key="8">
    <source>
        <dbReference type="ARBA" id="ARBA00023047"/>
    </source>
</evidence>
<keyword evidence="7 10" id="KW-1133">Transmembrane helix</keyword>
<keyword evidence="8" id="KW-0625">Polysaccharide transport</keyword>
<keyword evidence="9 10" id="KW-0472">Membrane</keyword>
<feature type="transmembrane region" description="Helical" evidence="10">
    <location>
        <begin position="94"/>
        <end position="127"/>
    </location>
</feature>
<dbReference type="Proteomes" id="UP001220395">
    <property type="component" value="Chromosome"/>
</dbReference>
<accession>A0ABY7TPJ4</accession>
<feature type="domain" description="ABC-2 type transporter transmembrane" evidence="11">
    <location>
        <begin position="4"/>
        <end position="212"/>
    </location>
</feature>
<evidence type="ECO:0000256" key="1">
    <source>
        <dbReference type="ARBA" id="ARBA00004651"/>
    </source>
</evidence>
<comment type="subcellular location">
    <subcellularLocation>
        <location evidence="1">Cell membrane</location>
        <topology evidence="1">Multi-pass membrane protein</topology>
    </subcellularLocation>
</comment>
<evidence type="ECO:0000256" key="4">
    <source>
        <dbReference type="ARBA" id="ARBA00022475"/>
    </source>
</evidence>
<organism evidence="12 13">
    <name type="scientific">Sphingomonas naphthae</name>
    <dbReference type="NCBI Taxonomy" id="1813468"/>
    <lineage>
        <taxon>Bacteria</taxon>
        <taxon>Pseudomonadati</taxon>
        <taxon>Pseudomonadota</taxon>
        <taxon>Alphaproteobacteria</taxon>
        <taxon>Sphingomonadales</taxon>
        <taxon>Sphingomonadaceae</taxon>
        <taxon>Sphingomonas</taxon>
    </lineage>
</organism>
<protein>
    <submittedName>
        <fullName evidence="12">ABC transporter permease</fullName>
    </submittedName>
</protein>
<name>A0ABY7TPJ4_9SPHN</name>
<feature type="transmembrane region" description="Helical" evidence="10">
    <location>
        <begin position="56"/>
        <end position="73"/>
    </location>
</feature>
<feature type="transmembrane region" description="Helical" evidence="10">
    <location>
        <begin position="133"/>
        <end position="157"/>
    </location>
</feature>
<comment type="similarity">
    <text evidence="2">Belongs to the ABC-2 integral membrane protein family.</text>
</comment>
<dbReference type="PRINTS" id="PR00164">
    <property type="entry name" value="ABC2TRNSPORT"/>
</dbReference>
<evidence type="ECO:0000259" key="11">
    <source>
        <dbReference type="Pfam" id="PF01061"/>
    </source>
</evidence>
<evidence type="ECO:0000256" key="5">
    <source>
        <dbReference type="ARBA" id="ARBA00022597"/>
    </source>
</evidence>
<evidence type="ECO:0000256" key="9">
    <source>
        <dbReference type="ARBA" id="ARBA00023136"/>
    </source>
</evidence>